<evidence type="ECO:0000256" key="5">
    <source>
        <dbReference type="ARBA" id="ARBA00023242"/>
    </source>
</evidence>
<evidence type="ECO:0000256" key="6">
    <source>
        <dbReference type="RuleBase" id="RU364143"/>
    </source>
</evidence>
<keyword evidence="8" id="KW-1185">Reference proteome</keyword>
<dbReference type="GO" id="GO:0003712">
    <property type="term" value="F:transcription coregulator activity"/>
    <property type="evidence" value="ECO:0007669"/>
    <property type="project" value="InterPro"/>
</dbReference>
<dbReference type="InterPro" id="IPR007018">
    <property type="entry name" value="Mediator_Med6"/>
</dbReference>
<evidence type="ECO:0000256" key="3">
    <source>
        <dbReference type="ARBA" id="ARBA00023015"/>
    </source>
</evidence>
<dbReference type="Gene3D" id="3.10.450.580">
    <property type="entry name" value="Mediator complex, subunit Med6"/>
    <property type="match status" value="2"/>
</dbReference>
<comment type="subunit">
    <text evidence="6">Component of the Mediator complex.</text>
</comment>
<sequence length="167" mass="19388">MDREMYKDQTGFSWHDPVWLQQNPLTEDTCISYFHGSIFYDNDKDLVYKATKINPNADDQGFRVTKSVKEYNNTLKCVSMYFIIDGIIFQAASLRAVLEERLERASFCLKNAIQSILKNGNHSLKEKVPWGGENQDDDVDYDFLFEESKPKRVEKILTSALNELDDL</sequence>
<accession>A0AAD2D8H0</accession>
<comment type="similarity">
    <text evidence="2 6">Belongs to the Mediator complex subunit 6 family.</text>
</comment>
<keyword evidence="3 6" id="KW-0805">Transcription regulation</keyword>
<dbReference type="GO" id="GO:0016592">
    <property type="term" value="C:mediator complex"/>
    <property type="evidence" value="ECO:0007669"/>
    <property type="project" value="InterPro"/>
</dbReference>
<evidence type="ECO:0000256" key="2">
    <source>
        <dbReference type="ARBA" id="ARBA00007526"/>
    </source>
</evidence>
<dbReference type="PANTHER" id="PTHR13104">
    <property type="entry name" value="MED-6-RELATED"/>
    <property type="match status" value="1"/>
</dbReference>
<dbReference type="InterPro" id="IPR038566">
    <property type="entry name" value="Mediator_Med6_sf"/>
</dbReference>
<comment type="subcellular location">
    <subcellularLocation>
        <location evidence="1 6">Nucleus</location>
    </subcellularLocation>
</comment>
<dbReference type="Proteomes" id="UP001295684">
    <property type="component" value="Unassembled WGS sequence"/>
</dbReference>
<protein>
    <recommendedName>
        <fullName evidence="6">Mediator of RNA polymerase II transcription subunit 6</fullName>
    </recommendedName>
    <alternativeName>
        <fullName evidence="6">Mediator complex subunit 6</fullName>
    </alternativeName>
</protein>
<comment type="function">
    <text evidence="6">Component of the Mediator complex, a coactivator involved in the regulated transcription of nearly all RNA polymerase II-dependent genes. Mediator functions as a bridge to convey information from gene-specific regulatory proteins to the basal RNA polymerase II transcription machinery. Mediator is recruited to promoters by direct interactions with regulatory proteins and serves as a scaffold for the assembly of a functional preinitiation complex with RNA polymerase II and the general transcription factors.</text>
</comment>
<keyword evidence="5 6" id="KW-0539">Nucleus</keyword>
<dbReference type="AlphaFoldDB" id="A0AAD2D8H0"/>
<keyword evidence="6" id="KW-0010">Activator</keyword>
<evidence type="ECO:0000313" key="7">
    <source>
        <dbReference type="EMBL" id="CAI2383496.1"/>
    </source>
</evidence>
<gene>
    <name evidence="6" type="primary">MED6</name>
    <name evidence="7" type="ORF">ECRASSUSDP1_LOCUS24998</name>
</gene>
<reference evidence="7" key="1">
    <citation type="submission" date="2023-07" db="EMBL/GenBank/DDBJ databases">
        <authorList>
            <consortium name="AG Swart"/>
            <person name="Singh M."/>
            <person name="Singh A."/>
            <person name="Seah K."/>
            <person name="Emmerich C."/>
        </authorList>
    </citation>
    <scope>NUCLEOTIDE SEQUENCE</scope>
    <source>
        <strain evidence="7">DP1</strain>
    </source>
</reference>
<proteinExistence type="inferred from homology"/>
<dbReference type="Pfam" id="PF04934">
    <property type="entry name" value="Med6"/>
    <property type="match status" value="2"/>
</dbReference>
<name>A0AAD2D8H0_EUPCR</name>
<dbReference type="GO" id="GO:0006357">
    <property type="term" value="P:regulation of transcription by RNA polymerase II"/>
    <property type="evidence" value="ECO:0007669"/>
    <property type="project" value="InterPro"/>
</dbReference>
<organism evidence="7 8">
    <name type="scientific">Euplotes crassus</name>
    <dbReference type="NCBI Taxonomy" id="5936"/>
    <lineage>
        <taxon>Eukaryota</taxon>
        <taxon>Sar</taxon>
        <taxon>Alveolata</taxon>
        <taxon>Ciliophora</taxon>
        <taxon>Intramacronucleata</taxon>
        <taxon>Spirotrichea</taxon>
        <taxon>Hypotrichia</taxon>
        <taxon>Euplotida</taxon>
        <taxon>Euplotidae</taxon>
        <taxon>Moneuplotes</taxon>
    </lineage>
</organism>
<dbReference type="EMBL" id="CAMPGE010025771">
    <property type="protein sequence ID" value="CAI2383496.1"/>
    <property type="molecule type" value="Genomic_DNA"/>
</dbReference>
<comment type="caution">
    <text evidence="7">The sequence shown here is derived from an EMBL/GenBank/DDBJ whole genome shotgun (WGS) entry which is preliminary data.</text>
</comment>
<evidence type="ECO:0000313" key="8">
    <source>
        <dbReference type="Proteomes" id="UP001295684"/>
    </source>
</evidence>
<evidence type="ECO:0000256" key="4">
    <source>
        <dbReference type="ARBA" id="ARBA00023163"/>
    </source>
</evidence>
<keyword evidence="4 6" id="KW-0804">Transcription</keyword>
<evidence type="ECO:0000256" key="1">
    <source>
        <dbReference type="ARBA" id="ARBA00004123"/>
    </source>
</evidence>